<feature type="domain" description="Hedgehog/Intein (Hint)" evidence="1">
    <location>
        <begin position="62"/>
        <end position="199"/>
    </location>
</feature>
<sequence>MRGFCPESAITTRAFNPASRAEPHSGCGGRDMHVSHPVSPLFFPKRARGGPGQQSPISGLGPGTMVLTIEGEMPVEWLAPGDRLLTRDNGSRPIVHITRLHRTPEGLPLPAPMAFLRGEIGPQGVLHEQTRVAPGHRGLIRHPEVAATFGCDEVLARFGEVSRRDRIHHDPRMGGLTYHLILMERHEIISAGALWVETTDPAMAARLDLPPAVRRNTGLLDSDADLARHCLSREEAKLIRKNCPADLSLLELLAA</sequence>
<protein>
    <recommendedName>
        <fullName evidence="1">Hedgehog/Intein (Hint) domain-containing protein</fullName>
    </recommendedName>
</protein>
<dbReference type="KEGG" id="pshq:F3W81_15965"/>
<dbReference type="InterPro" id="IPR036844">
    <property type="entry name" value="Hint_dom_sf"/>
</dbReference>
<keyword evidence="3" id="KW-1185">Reference proteome</keyword>
<reference evidence="2 3" key="1">
    <citation type="submission" date="2019-10" db="EMBL/GenBank/DDBJ databases">
        <title>Pseudopuniceibacterium sp. HQ09 islated from Antarctica.</title>
        <authorList>
            <person name="Liao L."/>
            <person name="Su S."/>
            <person name="Chen B."/>
            <person name="Yu Y."/>
        </authorList>
    </citation>
    <scope>NUCLEOTIDE SEQUENCE [LARGE SCALE GENOMIC DNA]</scope>
    <source>
        <strain evidence="2 3">HQ09</strain>
    </source>
</reference>
<evidence type="ECO:0000259" key="1">
    <source>
        <dbReference type="Pfam" id="PF13403"/>
    </source>
</evidence>
<proteinExistence type="predicted"/>
<dbReference type="Pfam" id="PF13403">
    <property type="entry name" value="Hint_2"/>
    <property type="match status" value="1"/>
</dbReference>
<evidence type="ECO:0000313" key="3">
    <source>
        <dbReference type="Proteomes" id="UP000594118"/>
    </source>
</evidence>
<evidence type="ECO:0000313" key="2">
    <source>
        <dbReference type="EMBL" id="QOL82196.1"/>
    </source>
</evidence>
<dbReference type="EMBL" id="CP045201">
    <property type="protein sequence ID" value="QOL82196.1"/>
    <property type="molecule type" value="Genomic_DNA"/>
</dbReference>
<gene>
    <name evidence="2" type="ORF">F3W81_15965</name>
</gene>
<dbReference type="SUPFAM" id="SSF51294">
    <property type="entry name" value="Hedgehog/intein (Hint) domain"/>
    <property type="match status" value="1"/>
</dbReference>
<organism evidence="2 3">
    <name type="scientific">Pseudooceanicola spongiae</name>
    <dbReference type="NCBI Taxonomy" id="2613965"/>
    <lineage>
        <taxon>Bacteria</taxon>
        <taxon>Pseudomonadati</taxon>
        <taxon>Pseudomonadota</taxon>
        <taxon>Alphaproteobacteria</taxon>
        <taxon>Rhodobacterales</taxon>
        <taxon>Paracoccaceae</taxon>
        <taxon>Pseudooceanicola</taxon>
    </lineage>
</organism>
<dbReference type="Proteomes" id="UP000594118">
    <property type="component" value="Chromosome"/>
</dbReference>
<dbReference type="InterPro" id="IPR028992">
    <property type="entry name" value="Hedgehog/Intein_dom"/>
</dbReference>
<dbReference type="AlphaFoldDB" id="A0A7L9WRX7"/>
<accession>A0A7L9WRX7</accession>
<name>A0A7L9WRX7_9RHOB</name>